<organism evidence="3 4">
    <name type="scientific">Thermoplasma acidophilum (strain ATCC 25905 / DSM 1728 / JCM 9062 / NBRC 15155 / AMRC-C165)</name>
    <dbReference type="NCBI Taxonomy" id="273075"/>
    <lineage>
        <taxon>Archaea</taxon>
        <taxon>Methanobacteriati</taxon>
        <taxon>Thermoplasmatota</taxon>
        <taxon>Thermoplasmata</taxon>
        <taxon>Thermoplasmatales</taxon>
        <taxon>Thermoplasmataceae</taxon>
        <taxon>Thermoplasma</taxon>
    </lineage>
</organism>
<evidence type="ECO:0000313" key="3">
    <source>
        <dbReference type="EMBL" id="CAC11380.1"/>
    </source>
</evidence>
<dbReference type="EnsemblBacteria" id="CAC11380">
    <property type="protein sequence ID" value="CAC11380"/>
    <property type="gene ID" value="CAC11380"/>
</dbReference>
<dbReference type="InterPro" id="IPR052030">
    <property type="entry name" value="Peptidase_M20/M20A_hydrolases"/>
</dbReference>
<dbReference type="InterPro" id="IPR017144">
    <property type="entry name" value="Xaa-Arg_dipeptidase"/>
</dbReference>
<dbReference type="InParanoid" id="Q9HLJ3"/>
<dbReference type="NCBIfam" id="TIGR01891">
    <property type="entry name" value="amidohydrolases"/>
    <property type="match status" value="1"/>
</dbReference>
<dbReference type="GO" id="GO:0071713">
    <property type="term" value="F:para-aminobenzoyl-glutamate hydrolase activity"/>
    <property type="evidence" value="ECO:0007669"/>
    <property type="project" value="TreeGrafter"/>
</dbReference>
<dbReference type="STRING" id="273075.gene:9571452"/>
<dbReference type="InterPro" id="IPR036264">
    <property type="entry name" value="Bact_exopeptidase_dim_dom"/>
</dbReference>
<proteinExistence type="inferred from homology"/>
<comment type="similarity">
    <text evidence="1">Belongs to the peptidase M20A family.</text>
</comment>
<dbReference type="PANTHER" id="PTHR30575">
    <property type="entry name" value="PEPTIDASE M20"/>
    <property type="match status" value="1"/>
</dbReference>
<dbReference type="CDD" id="cd05672">
    <property type="entry name" value="M20_ACY1L2-like"/>
    <property type="match status" value="1"/>
</dbReference>
<dbReference type="GO" id="GO:0016805">
    <property type="term" value="F:dipeptidase activity"/>
    <property type="evidence" value="ECO:0007669"/>
    <property type="project" value="InterPro"/>
</dbReference>
<dbReference type="OrthoDB" id="56239at2157"/>
<dbReference type="RefSeq" id="WP_010900664.1">
    <property type="nucleotide sequence ID" value="NC_002578.1"/>
</dbReference>
<dbReference type="Gene3D" id="3.40.630.10">
    <property type="entry name" value="Zn peptidases"/>
    <property type="match status" value="1"/>
</dbReference>
<feature type="domain" description="Peptidase M20 dimerisation" evidence="2">
    <location>
        <begin position="159"/>
        <end position="250"/>
    </location>
</feature>
<dbReference type="FunCoup" id="Q9HLJ3">
    <property type="interactions" value="11"/>
</dbReference>
<dbReference type="PANTHER" id="PTHR30575:SF0">
    <property type="entry name" value="XAA-ARG DIPEPTIDASE"/>
    <property type="match status" value="1"/>
</dbReference>
<dbReference type="SUPFAM" id="SSF55031">
    <property type="entry name" value="Bacterial exopeptidase dimerisation domain"/>
    <property type="match status" value="1"/>
</dbReference>
<accession>Q9HLJ3</accession>
<dbReference type="InterPro" id="IPR017439">
    <property type="entry name" value="Amidohydrolase"/>
</dbReference>
<dbReference type="PaxDb" id="273075-Ta0235"/>
<dbReference type="KEGG" id="tac:Ta0235"/>
<sequence>MRKEIRDETLEVSRRIYEYAELGSQEYRSSRLIADHLSRHGFNVEMPYGGMETAFRATCYRGGPSVGVLAEYDALPNGHSCGHNLIAAWAFGTAVTLCEDFGISVTVFGTPSEEGIGPYAGSKAILVEKNLIRDVDFVIGMHPDDRWAVGSVSLADLTIEAEFSGKSSHLLGPDYGINALTPAIETYIALNNLRSSISDLKRPIIGMIIREGGKASNVIPDRSVMEIDLRSSKRRYLEDLAARAKDIIGNISRMHGCDFRIRDVTPVYEEYISNETIDNTLEEELRSHGIDPVNVHRTNEAAMGSTDEANISHIIPTGHIDVKIVQPSIPAHTDEFRMAADPDKAADPLMTAIEATASAAAKITRDRNLMKKMKNEFKEAIR</sequence>
<dbReference type="Gene3D" id="3.30.70.360">
    <property type="match status" value="1"/>
</dbReference>
<dbReference type="InterPro" id="IPR011650">
    <property type="entry name" value="Peptidase_M20_dimer"/>
</dbReference>
<dbReference type="eggNOG" id="arCOG01108">
    <property type="taxonomic scope" value="Archaea"/>
</dbReference>
<dbReference type="GO" id="GO:0046657">
    <property type="term" value="P:folic acid catabolic process"/>
    <property type="evidence" value="ECO:0007669"/>
    <property type="project" value="TreeGrafter"/>
</dbReference>
<reference evidence="3 4" key="1">
    <citation type="journal article" date="2000" name="Nature">
        <title>The genome sequence of the thermoacidophilic scavenger Thermoplasma acidophilum.</title>
        <authorList>
            <person name="Ruepp A."/>
            <person name="Graml W."/>
            <person name="Santos-Martinez M.L."/>
            <person name="Koretke K.K."/>
            <person name="Volker C."/>
            <person name="Mewes H.W."/>
            <person name="Frishman D."/>
            <person name="Stocker S."/>
            <person name="Lupas A.N."/>
            <person name="Baumeister W."/>
        </authorList>
    </citation>
    <scope>NUCLEOTIDE SEQUENCE [LARGE SCALE GENOMIC DNA]</scope>
    <source>
        <strain evidence="4">ATCC 25905 / DSM 1728 / JCM 9062 / NBRC 15155 / AMRC-C165</strain>
    </source>
</reference>
<keyword evidence="4" id="KW-1185">Reference proteome</keyword>
<dbReference type="EMBL" id="AL445063">
    <property type="protein sequence ID" value="CAC11380.1"/>
    <property type="molecule type" value="Genomic_DNA"/>
</dbReference>
<dbReference type="SUPFAM" id="SSF53187">
    <property type="entry name" value="Zn-dependent exopeptidases"/>
    <property type="match status" value="1"/>
</dbReference>
<protein>
    <recommendedName>
        <fullName evidence="1">Peptidase M20 domain-containing protein 2</fullName>
    </recommendedName>
</protein>
<evidence type="ECO:0000256" key="1">
    <source>
        <dbReference type="PIRNR" id="PIRNR037226"/>
    </source>
</evidence>
<dbReference type="GO" id="GO:0005737">
    <property type="term" value="C:cytoplasm"/>
    <property type="evidence" value="ECO:0007669"/>
    <property type="project" value="TreeGrafter"/>
</dbReference>
<dbReference type="PIRSF" id="PIRSF037226">
    <property type="entry name" value="Amidohydrolase_ACY1L2_prd"/>
    <property type="match status" value="1"/>
</dbReference>
<dbReference type="HOGENOM" id="CLU_031812_1_0_2"/>
<dbReference type="AlphaFoldDB" id="Q9HLJ3"/>
<name>Q9HLJ3_THEAC</name>
<dbReference type="Pfam" id="PF07687">
    <property type="entry name" value="M20_dimer"/>
    <property type="match status" value="1"/>
</dbReference>
<dbReference type="Proteomes" id="UP000001024">
    <property type="component" value="Chromosome"/>
</dbReference>
<evidence type="ECO:0000313" key="4">
    <source>
        <dbReference type="Proteomes" id="UP000001024"/>
    </source>
</evidence>
<gene>
    <name evidence="3" type="ordered locus">Ta0235</name>
</gene>
<evidence type="ECO:0000259" key="2">
    <source>
        <dbReference type="Pfam" id="PF07687"/>
    </source>
</evidence>